<feature type="transmembrane region" description="Helical" evidence="1">
    <location>
        <begin position="394"/>
        <end position="413"/>
    </location>
</feature>
<feature type="transmembrane region" description="Helical" evidence="1">
    <location>
        <begin position="298"/>
        <end position="327"/>
    </location>
</feature>
<gene>
    <name evidence="2" type="ORF">DEALK_10210</name>
</gene>
<dbReference type="AlphaFoldDB" id="A0A0W0GI04"/>
<keyword evidence="1" id="KW-0472">Membrane</keyword>
<feature type="transmembrane region" description="Helical" evidence="1">
    <location>
        <begin position="334"/>
        <end position="354"/>
    </location>
</feature>
<evidence type="ECO:0000256" key="1">
    <source>
        <dbReference type="SAM" id="Phobius"/>
    </source>
</evidence>
<proteinExistence type="predicted"/>
<keyword evidence="3" id="KW-1185">Reference proteome</keyword>
<dbReference type="Proteomes" id="UP000053947">
    <property type="component" value="Unassembled WGS sequence"/>
</dbReference>
<protein>
    <recommendedName>
        <fullName evidence="4">DUF2029 domain-containing protein</fullName>
    </recommendedName>
</protein>
<feature type="transmembrane region" description="Helical" evidence="1">
    <location>
        <begin position="433"/>
        <end position="454"/>
    </location>
</feature>
<comment type="caution">
    <text evidence="2">The sequence shown here is derived from an EMBL/GenBank/DDBJ whole genome shotgun (WGS) entry which is preliminary data.</text>
</comment>
<keyword evidence="1" id="KW-1133">Transmembrane helix</keyword>
<reference evidence="2 3" key="1">
    <citation type="submission" date="2015-06" db="EMBL/GenBank/DDBJ databases">
        <title>Genome sequence of the organohalide-respiring Dehalogenimonas alkenigignens type strain (IP3-3T).</title>
        <authorList>
            <person name="Key T.A."/>
            <person name="Richmond D.P."/>
            <person name="Bowman K.S."/>
            <person name="Cho Y.-J."/>
            <person name="Chun J."/>
            <person name="da Costa M.S."/>
            <person name="Rainey F.A."/>
            <person name="Moe W.M."/>
        </authorList>
    </citation>
    <scope>NUCLEOTIDE SEQUENCE [LARGE SCALE GENOMIC DNA]</scope>
    <source>
        <strain evidence="2 3">IP3-3</strain>
    </source>
</reference>
<accession>A0A0W0GI04</accession>
<organism evidence="2 3">
    <name type="scientific">Dehalogenimonas alkenigignens</name>
    <dbReference type="NCBI Taxonomy" id="1217799"/>
    <lineage>
        <taxon>Bacteria</taxon>
        <taxon>Bacillati</taxon>
        <taxon>Chloroflexota</taxon>
        <taxon>Dehalococcoidia</taxon>
        <taxon>Dehalococcoidales</taxon>
        <taxon>Dehalococcoidaceae</taxon>
        <taxon>Dehalogenimonas</taxon>
    </lineage>
</organism>
<feature type="transmembrane region" description="Helical" evidence="1">
    <location>
        <begin position="231"/>
        <end position="250"/>
    </location>
</feature>
<feature type="transmembrane region" description="Helical" evidence="1">
    <location>
        <begin position="257"/>
        <end position="276"/>
    </location>
</feature>
<feature type="transmembrane region" description="Helical" evidence="1">
    <location>
        <begin position="360"/>
        <end position="382"/>
    </location>
</feature>
<keyword evidence="1" id="KW-0812">Transmembrane</keyword>
<name>A0A0W0GI04_9CHLR</name>
<dbReference type="STRING" id="1217799.DEALK_10210"/>
<feature type="transmembrane region" description="Helical" evidence="1">
    <location>
        <begin position="76"/>
        <end position="95"/>
    </location>
</feature>
<evidence type="ECO:0000313" key="3">
    <source>
        <dbReference type="Proteomes" id="UP000053947"/>
    </source>
</evidence>
<evidence type="ECO:0000313" key="2">
    <source>
        <dbReference type="EMBL" id="KTB48176.1"/>
    </source>
</evidence>
<sequence length="475" mass="52753">MITFSTPRLSLFFISVLCKLGFTAATGSPYIVTQGKAVLGIILWLMWFISLWLVALPQTDVFASCWAWGLKKIAKIAILFLLSLGLATGMLFAGLKTGLIEPTSFNPPVDGMLAYLKSQPRYSDGAALVQQATVNFIEGQNPYTSANVITAMEEYDSHQENLGPYINLTPLQEGRFADVFPYPAKEQLNSLWQQARLTPENIPVELESRLSYPAGSFLIQVPFVSVGIANMQYVIAFFLLIGIAAGLWLLPRRFWMVFVLAVAISLELWVGGLIGLEKRLLLFPFILAGWLLIPRKPLISALLLGAAAATYQTVWFLLPFAGVYVFHCWGFSRALRYSVVAATIFIAINLPFLVDDPALWLASVTAPIFDRVYPLGVGLVSLVQTGIVNVDFPFLFTGLEITALVGGLIWYLLRGGRYPQTGLLFSVMPIFFAWRSFNTYFFLIDLALIAALLIEYERKALTDESFQTSTTMVRS</sequence>
<dbReference type="EMBL" id="LFDV01000002">
    <property type="protein sequence ID" value="KTB48176.1"/>
    <property type="molecule type" value="Genomic_DNA"/>
</dbReference>
<evidence type="ECO:0008006" key="4">
    <source>
        <dbReference type="Google" id="ProtNLM"/>
    </source>
</evidence>
<feature type="transmembrane region" description="Helical" evidence="1">
    <location>
        <begin position="37"/>
        <end position="56"/>
    </location>
</feature>